<feature type="region of interest" description="Disordered" evidence="4">
    <location>
        <begin position="519"/>
        <end position="542"/>
    </location>
</feature>
<dbReference type="GO" id="GO:0016020">
    <property type="term" value="C:membrane"/>
    <property type="evidence" value="ECO:0007669"/>
    <property type="project" value="InterPro"/>
</dbReference>
<dbReference type="RefSeq" id="WP_163456646.1">
    <property type="nucleotide sequence ID" value="NZ_JAAGOH010000005.1"/>
</dbReference>
<keyword evidence="5" id="KW-1133">Transmembrane helix</keyword>
<comment type="caution">
    <text evidence="7">The sequence shown here is derived from an EMBL/GenBank/DDBJ whole genome shotgun (WGS) entry which is preliminary data.</text>
</comment>
<feature type="transmembrane region" description="Helical" evidence="5">
    <location>
        <begin position="41"/>
        <end position="60"/>
    </location>
</feature>
<evidence type="ECO:0000256" key="3">
    <source>
        <dbReference type="ARBA" id="ARBA00023012"/>
    </source>
</evidence>
<dbReference type="EMBL" id="JAAGOH010000005">
    <property type="protein sequence ID" value="NDY90798.1"/>
    <property type="molecule type" value="Genomic_DNA"/>
</dbReference>
<protein>
    <recommendedName>
        <fullName evidence="6">Signal transduction histidine kinase subgroup 3 dimerisation and phosphoacceptor domain-containing protein</fullName>
    </recommendedName>
</protein>
<keyword evidence="2" id="KW-0418">Kinase</keyword>
<sequence>MSSQDAPLASALSRQGLRLWWSVRSWFAPGLDLRRSLLRRAWFLLLAGLVVALLGGLLRAGDRVDEEVSSAESLARFAALVSAMHLMDDQQALSRLGAWVSQEELRHLTLLVHDDSGRPLIDTPPAGTRHDHADLVSLWMLPALSPVLDWMERSPVQAVSWSLPRENGRVWSVTLRPNPAAERHEALHDLLFQLGVGLVFGMGLLALLHLNSQLALEPLQRLMKVVRLIARGAPVPERAWPRLAGSELAMLASVLQHLEQALRSHDLERQRTARQVASLQEDERQRVAAELHDELGQQLTGLRVDLAWVRSRVKGREGLQDLAEVVESLGQRLSGLQATVRDLLQRLRPLPLDEGHVPALELVPALAGLVKGWQASAGLPTQFEFCVEVRDALGRQADWPDCHPRGLSPELALSLYRMSQEALTNVARHAQARHARLFLGWTADAHGEGGRLDWQVCDDGVGLADPDGARRRGSGLAGIQSRIWSHGAELACGPRPTEPPCGLCLRASFDLPASGIMVAPGPDPTALEDTADHADNPRSSGG</sequence>
<feature type="domain" description="Signal transduction histidine kinase subgroup 3 dimerisation and phosphoacceptor" evidence="6">
    <location>
        <begin position="283"/>
        <end position="350"/>
    </location>
</feature>
<dbReference type="Pfam" id="PF07730">
    <property type="entry name" value="HisKA_3"/>
    <property type="match status" value="1"/>
</dbReference>
<dbReference type="PANTHER" id="PTHR24421">
    <property type="entry name" value="NITRATE/NITRITE SENSOR PROTEIN NARX-RELATED"/>
    <property type="match status" value="1"/>
</dbReference>
<keyword evidence="8" id="KW-1185">Reference proteome</keyword>
<keyword evidence="3" id="KW-0902">Two-component regulatory system</keyword>
<evidence type="ECO:0000256" key="2">
    <source>
        <dbReference type="ARBA" id="ARBA00022777"/>
    </source>
</evidence>
<dbReference type="Gene3D" id="1.20.5.1930">
    <property type="match status" value="1"/>
</dbReference>
<dbReference type="InterPro" id="IPR050482">
    <property type="entry name" value="Sensor_HK_TwoCompSys"/>
</dbReference>
<feature type="transmembrane region" description="Helical" evidence="5">
    <location>
        <begin position="190"/>
        <end position="210"/>
    </location>
</feature>
<dbReference type="Proteomes" id="UP000484255">
    <property type="component" value="Unassembled WGS sequence"/>
</dbReference>
<keyword evidence="1" id="KW-0808">Transferase</keyword>
<name>A0A7C9TI10_9BURK</name>
<dbReference type="AlphaFoldDB" id="A0A7C9TI10"/>
<dbReference type="PANTHER" id="PTHR24421:SF58">
    <property type="entry name" value="SIGNAL TRANSDUCTION HISTIDINE-PROTEIN KINASE_PHOSPHATASE UHPB"/>
    <property type="match status" value="1"/>
</dbReference>
<organism evidence="7 8">
    <name type="scientific">Ideonella livida</name>
    <dbReference type="NCBI Taxonomy" id="2707176"/>
    <lineage>
        <taxon>Bacteria</taxon>
        <taxon>Pseudomonadati</taxon>
        <taxon>Pseudomonadota</taxon>
        <taxon>Betaproteobacteria</taxon>
        <taxon>Burkholderiales</taxon>
        <taxon>Sphaerotilaceae</taxon>
        <taxon>Ideonella</taxon>
    </lineage>
</organism>
<evidence type="ECO:0000259" key="6">
    <source>
        <dbReference type="Pfam" id="PF07730"/>
    </source>
</evidence>
<dbReference type="SUPFAM" id="SSF55874">
    <property type="entry name" value="ATPase domain of HSP90 chaperone/DNA topoisomerase II/histidine kinase"/>
    <property type="match status" value="1"/>
</dbReference>
<evidence type="ECO:0000256" key="4">
    <source>
        <dbReference type="SAM" id="MobiDB-lite"/>
    </source>
</evidence>
<dbReference type="InterPro" id="IPR011712">
    <property type="entry name" value="Sig_transdc_His_kin_sub3_dim/P"/>
</dbReference>
<keyword evidence="5" id="KW-0472">Membrane</keyword>
<evidence type="ECO:0000256" key="5">
    <source>
        <dbReference type="SAM" id="Phobius"/>
    </source>
</evidence>
<gene>
    <name evidence="7" type="ORF">G3A44_06275</name>
</gene>
<evidence type="ECO:0000313" key="8">
    <source>
        <dbReference type="Proteomes" id="UP000484255"/>
    </source>
</evidence>
<reference evidence="7 8" key="1">
    <citation type="submission" date="2020-02" db="EMBL/GenBank/DDBJ databases">
        <title>Ideonella bacterium strain TBM-1.</title>
        <authorList>
            <person name="Chen W.-M."/>
        </authorList>
    </citation>
    <scope>NUCLEOTIDE SEQUENCE [LARGE SCALE GENOMIC DNA]</scope>
    <source>
        <strain evidence="7 8">TBM-1</strain>
    </source>
</reference>
<dbReference type="GO" id="GO:0000155">
    <property type="term" value="F:phosphorelay sensor kinase activity"/>
    <property type="evidence" value="ECO:0007669"/>
    <property type="project" value="InterPro"/>
</dbReference>
<evidence type="ECO:0000256" key="1">
    <source>
        <dbReference type="ARBA" id="ARBA00022679"/>
    </source>
</evidence>
<dbReference type="InterPro" id="IPR036890">
    <property type="entry name" value="HATPase_C_sf"/>
</dbReference>
<evidence type="ECO:0000313" key="7">
    <source>
        <dbReference type="EMBL" id="NDY90798.1"/>
    </source>
</evidence>
<dbReference type="Gene3D" id="3.30.565.10">
    <property type="entry name" value="Histidine kinase-like ATPase, C-terminal domain"/>
    <property type="match status" value="1"/>
</dbReference>
<keyword evidence="5" id="KW-0812">Transmembrane</keyword>
<dbReference type="GO" id="GO:0046983">
    <property type="term" value="F:protein dimerization activity"/>
    <property type="evidence" value="ECO:0007669"/>
    <property type="project" value="InterPro"/>
</dbReference>
<proteinExistence type="predicted"/>
<accession>A0A7C9TI10</accession>
<dbReference type="CDD" id="cd16917">
    <property type="entry name" value="HATPase_UhpB-NarQ-NarX-like"/>
    <property type="match status" value="1"/>
</dbReference>